<organism evidence="11 12">
    <name type="scientific">Orchesella dallaii</name>
    <dbReference type="NCBI Taxonomy" id="48710"/>
    <lineage>
        <taxon>Eukaryota</taxon>
        <taxon>Metazoa</taxon>
        <taxon>Ecdysozoa</taxon>
        <taxon>Arthropoda</taxon>
        <taxon>Hexapoda</taxon>
        <taxon>Collembola</taxon>
        <taxon>Entomobryomorpha</taxon>
        <taxon>Entomobryoidea</taxon>
        <taxon>Orchesellidae</taxon>
        <taxon>Orchesellinae</taxon>
        <taxon>Orchesella</taxon>
    </lineage>
</organism>
<feature type="domain" description="RING-type" evidence="10">
    <location>
        <begin position="274"/>
        <end position="316"/>
    </location>
</feature>
<evidence type="ECO:0000256" key="1">
    <source>
        <dbReference type="ARBA" id="ARBA00004370"/>
    </source>
</evidence>
<dbReference type="PANTHER" id="PTHR45931:SF3">
    <property type="entry name" value="RING ZINC FINGER-CONTAINING PROTEIN"/>
    <property type="match status" value="1"/>
</dbReference>
<evidence type="ECO:0000256" key="4">
    <source>
        <dbReference type="ARBA" id="ARBA00022771"/>
    </source>
</evidence>
<keyword evidence="6" id="KW-1133">Transmembrane helix</keyword>
<dbReference type="InterPro" id="IPR046450">
    <property type="entry name" value="PA_dom_sf"/>
</dbReference>
<dbReference type="InterPro" id="IPR013083">
    <property type="entry name" value="Znf_RING/FYVE/PHD"/>
</dbReference>
<accession>A0ABP1RX08</accession>
<name>A0ABP1RX08_9HEXA</name>
<dbReference type="Gene3D" id="3.50.30.30">
    <property type="match status" value="1"/>
</dbReference>
<dbReference type="PROSITE" id="PS50089">
    <property type="entry name" value="ZF_RING_2"/>
    <property type="match status" value="1"/>
</dbReference>
<dbReference type="InterPro" id="IPR051834">
    <property type="entry name" value="RING_finger_E3_ligase"/>
</dbReference>
<dbReference type="Pfam" id="PF02225">
    <property type="entry name" value="PA"/>
    <property type="match status" value="1"/>
</dbReference>
<dbReference type="InterPro" id="IPR001841">
    <property type="entry name" value="Znf_RING"/>
</dbReference>
<reference evidence="11 12" key="1">
    <citation type="submission" date="2024-08" db="EMBL/GenBank/DDBJ databases">
        <authorList>
            <person name="Cucini C."/>
            <person name="Frati F."/>
        </authorList>
    </citation>
    <scope>NUCLEOTIDE SEQUENCE [LARGE SCALE GENOMIC DNA]</scope>
</reference>
<sequence length="336" mass="37975">MEHFAKKWSCIFRTLLFIGLSCFNLSVQSNPTASEWPLDLPENYTTAYLNITYSTANETVVNEISETGRYVMGARITSVSGVLVHVNSIKNGTINHYGCDPIFNEPKEDWIALVKRGMCDFQLKLENAFDKKAVGMLVYDGGRNESLIDMKLSTEAIPVIFTFKSEGERIANLTDGGTRVFMNITVGQICSHGVCDDNGSLLILNAVLLALFLLINYSHRMYSFCIESIRRFRRDQEEASLAQRRCEATKRALEKTATRKLEHTDEMVRGVAECCICLEFYKAGDMLRTLLCRHEFHEGCVDRWLLVGHPKCPLCQMGILTDIKVISTGRQDNILN</sequence>
<evidence type="ECO:0000259" key="10">
    <source>
        <dbReference type="PROSITE" id="PS50089"/>
    </source>
</evidence>
<evidence type="ECO:0000256" key="5">
    <source>
        <dbReference type="ARBA" id="ARBA00022833"/>
    </source>
</evidence>
<dbReference type="Pfam" id="PF13639">
    <property type="entry name" value="zf-RING_2"/>
    <property type="match status" value="1"/>
</dbReference>
<proteinExistence type="predicted"/>
<dbReference type="SUPFAM" id="SSF52025">
    <property type="entry name" value="PA domain"/>
    <property type="match status" value="1"/>
</dbReference>
<dbReference type="InterPro" id="IPR003137">
    <property type="entry name" value="PA_domain"/>
</dbReference>
<evidence type="ECO:0000313" key="12">
    <source>
        <dbReference type="Proteomes" id="UP001642540"/>
    </source>
</evidence>
<evidence type="ECO:0000256" key="7">
    <source>
        <dbReference type="ARBA" id="ARBA00023136"/>
    </source>
</evidence>
<evidence type="ECO:0000313" key="11">
    <source>
        <dbReference type="EMBL" id="CAL8137709.1"/>
    </source>
</evidence>
<keyword evidence="3" id="KW-0479">Metal-binding</keyword>
<dbReference type="Proteomes" id="UP001642540">
    <property type="component" value="Unassembled WGS sequence"/>
</dbReference>
<dbReference type="PANTHER" id="PTHR45931">
    <property type="entry name" value="SI:CH211-59O9.10"/>
    <property type="match status" value="1"/>
</dbReference>
<comment type="caution">
    <text evidence="11">The sequence shown here is derived from an EMBL/GenBank/DDBJ whole genome shotgun (WGS) entry which is preliminary data.</text>
</comment>
<evidence type="ECO:0000256" key="9">
    <source>
        <dbReference type="SAM" id="SignalP"/>
    </source>
</evidence>
<keyword evidence="12" id="KW-1185">Reference proteome</keyword>
<evidence type="ECO:0000256" key="3">
    <source>
        <dbReference type="ARBA" id="ARBA00022723"/>
    </source>
</evidence>
<keyword evidence="4 8" id="KW-0863">Zinc-finger</keyword>
<keyword evidence="7" id="KW-0472">Membrane</keyword>
<evidence type="ECO:0000256" key="2">
    <source>
        <dbReference type="ARBA" id="ARBA00022692"/>
    </source>
</evidence>
<keyword evidence="2" id="KW-0812">Transmembrane</keyword>
<dbReference type="SUPFAM" id="SSF57850">
    <property type="entry name" value="RING/U-box"/>
    <property type="match status" value="1"/>
</dbReference>
<feature type="chain" id="PRO_5045195400" description="RING-type domain-containing protein" evidence="9">
    <location>
        <begin position="30"/>
        <end position="336"/>
    </location>
</feature>
<protein>
    <recommendedName>
        <fullName evidence="10">RING-type domain-containing protein</fullName>
    </recommendedName>
</protein>
<comment type="subcellular location">
    <subcellularLocation>
        <location evidence="1">Membrane</location>
    </subcellularLocation>
</comment>
<evidence type="ECO:0000256" key="6">
    <source>
        <dbReference type="ARBA" id="ARBA00022989"/>
    </source>
</evidence>
<dbReference type="EMBL" id="CAXLJM020000119">
    <property type="protein sequence ID" value="CAL8137709.1"/>
    <property type="molecule type" value="Genomic_DNA"/>
</dbReference>
<feature type="signal peptide" evidence="9">
    <location>
        <begin position="1"/>
        <end position="29"/>
    </location>
</feature>
<evidence type="ECO:0000256" key="8">
    <source>
        <dbReference type="PROSITE-ProRule" id="PRU00175"/>
    </source>
</evidence>
<keyword evidence="5" id="KW-0862">Zinc</keyword>
<dbReference type="Gene3D" id="3.30.40.10">
    <property type="entry name" value="Zinc/RING finger domain, C3HC4 (zinc finger)"/>
    <property type="match status" value="1"/>
</dbReference>
<dbReference type="SMART" id="SM00184">
    <property type="entry name" value="RING"/>
    <property type="match status" value="1"/>
</dbReference>
<gene>
    <name evidence="11" type="ORF">ODALV1_LOCUS27043</name>
</gene>
<keyword evidence="9" id="KW-0732">Signal</keyword>